<evidence type="ECO:0000259" key="2">
    <source>
        <dbReference type="Pfam" id="PF00534"/>
    </source>
</evidence>
<organism evidence="4 5">
    <name type="scientific">Sphingobacterium alkalisoli</name>
    <dbReference type="NCBI Taxonomy" id="1874115"/>
    <lineage>
        <taxon>Bacteria</taxon>
        <taxon>Pseudomonadati</taxon>
        <taxon>Bacteroidota</taxon>
        <taxon>Sphingobacteriia</taxon>
        <taxon>Sphingobacteriales</taxon>
        <taxon>Sphingobacteriaceae</taxon>
        <taxon>Sphingobacterium</taxon>
    </lineage>
</organism>
<dbReference type="Proteomes" id="UP000309872">
    <property type="component" value="Unassembled WGS sequence"/>
</dbReference>
<proteinExistence type="predicted"/>
<dbReference type="AlphaFoldDB" id="A0A4U0GTN2"/>
<evidence type="ECO:0000256" key="1">
    <source>
        <dbReference type="ARBA" id="ARBA00022679"/>
    </source>
</evidence>
<name>A0A4U0GTN2_9SPHI</name>
<dbReference type="GO" id="GO:0009103">
    <property type="term" value="P:lipopolysaccharide biosynthetic process"/>
    <property type="evidence" value="ECO:0007669"/>
    <property type="project" value="TreeGrafter"/>
</dbReference>
<sequence length="400" mass="45872">MLPQPDYEILFVSHKYPPATGGMEKQSFELVEGIRKLTKTHHILFQKEESIFSFFWKLNKRILTKIKAHPNIRLIHFNDGLVASLSLYHKGYTQLKKVVTLHGLDVVFPFPYFQHKIVPQFEKFDLIIAVSHATADAAIRRGISAEKVIVIPNGVDHRITQANHILSDKEKLMQRFPQLNLDKPYLLTLGRPVKRKGFSWFIKNVLPLIQQDVQLILVGPFKKKTPFFERILTILPKKYYQLVTLFLGYPSDAKNIRHLIKQPDINPHVKHLGKVAFEDLQLLLANATAFLMPNIYVDGDMEGFGLVCLEASLSGTLVLASEIEGITDAIKHHKNGILLTSKDPVAWRNQIQQILSNPADYQQLANEYREYTLQNYSWEKMVAAYFEVFGRITTPNESTS</sequence>
<dbReference type="InterPro" id="IPR028098">
    <property type="entry name" value="Glyco_trans_4-like_N"/>
</dbReference>
<dbReference type="RefSeq" id="WP_136822608.1">
    <property type="nucleotide sequence ID" value="NZ_BMJX01000008.1"/>
</dbReference>
<dbReference type="InterPro" id="IPR001296">
    <property type="entry name" value="Glyco_trans_1"/>
</dbReference>
<comment type="caution">
    <text evidence="4">The sequence shown here is derived from an EMBL/GenBank/DDBJ whole genome shotgun (WGS) entry which is preliminary data.</text>
</comment>
<feature type="domain" description="Glycosyl transferase family 1" evidence="2">
    <location>
        <begin position="176"/>
        <end position="369"/>
    </location>
</feature>
<evidence type="ECO:0000313" key="5">
    <source>
        <dbReference type="Proteomes" id="UP000309872"/>
    </source>
</evidence>
<dbReference type="PANTHER" id="PTHR46401">
    <property type="entry name" value="GLYCOSYLTRANSFERASE WBBK-RELATED"/>
    <property type="match status" value="1"/>
</dbReference>
<dbReference type="OrthoDB" id="9792322at2"/>
<dbReference type="PANTHER" id="PTHR46401:SF2">
    <property type="entry name" value="GLYCOSYLTRANSFERASE WBBK-RELATED"/>
    <property type="match status" value="1"/>
</dbReference>
<dbReference type="SUPFAM" id="SSF53756">
    <property type="entry name" value="UDP-Glycosyltransferase/glycogen phosphorylase"/>
    <property type="match status" value="1"/>
</dbReference>
<dbReference type="Pfam" id="PF13439">
    <property type="entry name" value="Glyco_transf_4"/>
    <property type="match status" value="1"/>
</dbReference>
<gene>
    <name evidence="4" type="ORF">FAZ19_20315</name>
</gene>
<keyword evidence="1 4" id="KW-0808">Transferase</keyword>
<evidence type="ECO:0000259" key="3">
    <source>
        <dbReference type="Pfam" id="PF13439"/>
    </source>
</evidence>
<dbReference type="CDD" id="cd03801">
    <property type="entry name" value="GT4_PimA-like"/>
    <property type="match status" value="1"/>
</dbReference>
<reference evidence="4 5" key="1">
    <citation type="submission" date="2019-04" db="EMBL/GenBank/DDBJ databases">
        <title>Sphingobacterium olei sp. nov., isolated from oil-contaminated soil.</title>
        <authorList>
            <person name="Liu B."/>
        </authorList>
    </citation>
    <scope>NUCLEOTIDE SEQUENCE [LARGE SCALE GENOMIC DNA]</scope>
    <source>
        <strain evidence="4 5">Y3L14</strain>
    </source>
</reference>
<dbReference type="GO" id="GO:0016757">
    <property type="term" value="F:glycosyltransferase activity"/>
    <property type="evidence" value="ECO:0007669"/>
    <property type="project" value="InterPro"/>
</dbReference>
<dbReference type="Pfam" id="PF00534">
    <property type="entry name" value="Glycos_transf_1"/>
    <property type="match status" value="1"/>
</dbReference>
<dbReference type="EMBL" id="SUKA01000008">
    <property type="protein sequence ID" value="TJY62410.1"/>
    <property type="molecule type" value="Genomic_DNA"/>
</dbReference>
<dbReference type="Gene3D" id="3.40.50.2000">
    <property type="entry name" value="Glycogen Phosphorylase B"/>
    <property type="match status" value="2"/>
</dbReference>
<keyword evidence="5" id="KW-1185">Reference proteome</keyword>
<protein>
    <submittedName>
        <fullName evidence="4">Glycosyltransferase family 4 protein</fullName>
    </submittedName>
</protein>
<evidence type="ECO:0000313" key="4">
    <source>
        <dbReference type="EMBL" id="TJY62410.1"/>
    </source>
</evidence>
<accession>A0A4U0GTN2</accession>
<feature type="domain" description="Glycosyltransferase subfamily 4-like N-terminal" evidence="3">
    <location>
        <begin position="8"/>
        <end position="157"/>
    </location>
</feature>